<reference evidence="3" key="1">
    <citation type="submission" date="2020-04" db="EMBL/GenBank/DDBJ databases">
        <title>Nitratireductor sp. nov. isolated from mangrove soil.</title>
        <authorList>
            <person name="Ye Y."/>
        </authorList>
    </citation>
    <scope>NUCLEOTIDE SEQUENCE</scope>
    <source>
        <strain evidence="3">SY7</strain>
    </source>
</reference>
<evidence type="ECO:0000259" key="2">
    <source>
        <dbReference type="Pfam" id="PF11860"/>
    </source>
</evidence>
<dbReference type="Gene3D" id="1.10.101.10">
    <property type="entry name" value="PGBD-like superfamily/PGBD"/>
    <property type="match status" value="1"/>
</dbReference>
<dbReference type="InterPro" id="IPR036366">
    <property type="entry name" value="PGBDSf"/>
</dbReference>
<dbReference type="Pfam" id="PF11860">
    <property type="entry name" value="Muramidase"/>
    <property type="match status" value="1"/>
</dbReference>
<dbReference type="Proteomes" id="UP000321389">
    <property type="component" value="Chromosome"/>
</dbReference>
<dbReference type="RefSeq" id="WP_146297730.1">
    <property type="nucleotide sequence ID" value="NZ_CP042301.2"/>
</dbReference>
<keyword evidence="4" id="KW-1185">Reference proteome</keyword>
<name>A0A5B8KU35_9HYPH</name>
<sequence length="300" mass="32216">MIDTATRQAIAAQARRLGCEEAALLAVIEVESAGKVYAKVDGRNEPLIRFEGHYFDRRLSGSKRAKARAAGLANPKAGAVANPRSQAARWKMLNDAIEIDAKAAMESVSLGLGQVMGAHWAWLGYASVEAMVNVARSGVPGQVELMVRYIEKAGLAGALRRRDWHAFAKGYNGPAHAKWGYHTKMADAYRRHARGAPTPPADRRAAKPAATVLKRGMLGSRIAELQTALTRAGHMVTADGSFGPATERAVLAFQKAAGLTVDGVAGRQTLEALAKAGGTKGPQSVWMRLLHDFLSWLRRS</sequence>
<dbReference type="InterPro" id="IPR024408">
    <property type="entry name" value="Muramidase"/>
</dbReference>
<evidence type="ECO:0000259" key="1">
    <source>
        <dbReference type="Pfam" id="PF01471"/>
    </source>
</evidence>
<evidence type="ECO:0000313" key="3">
    <source>
        <dbReference type="EMBL" id="QDY99080.1"/>
    </source>
</evidence>
<dbReference type="InterPro" id="IPR002477">
    <property type="entry name" value="Peptidoglycan-bd-like"/>
</dbReference>
<dbReference type="EMBL" id="CP042301">
    <property type="protein sequence ID" value="QDY99080.1"/>
    <property type="molecule type" value="Genomic_DNA"/>
</dbReference>
<dbReference type="OrthoDB" id="1523598at2"/>
<feature type="domain" description="N-acetylmuramidase" evidence="2">
    <location>
        <begin position="21"/>
        <end position="192"/>
    </location>
</feature>
<feature type="domain" description="Peptidoglycan binding-like" evidence="1">
    <location>
        <begin position="219"/>
        <end position="273"/>
    </location>
</feature>
<dbReference type="Pfam" id="PF01471">
    <property type="entry name" value="PG_binding_1"/>
    <property type="match status" value="1"/>
</dbReference>
<dbReference type="InterPro" id="IPR036365">
    <property type="entry name" value="PGBD-like_sf"/>
</dbReference>
<evidence type="ECO:0000313" key="4">
    <source>
        <dbReference type="Proteomes" id="UP000321389"/>
    </source>
</evidence>
<dbReference type="KEGG" id="niy:FQ775_01105"/>
<gene>
    <name evidence="3" type="ORF">FQ775_01105</name>
</gene>
<accession>A0A5B8KU35</accession>
<proteinExistence type="predicted"/>
<organism evidence="3 4">
    <name type="scientific">Nitratireductor mangrovi</name>
    <dbReference type="NCBI Taxonomy" id="2599600"/>
    <lineage>
        <taxon>Bacteria</taxon>
        <taxon>Pseudomonadati</taxon>
        <taxon>Pseudomonadota</taxon>
        <taxon>Alphaproteobacteria</taxon>
        <taxon>Hyphomicrobiales</taxon>
        <taxon>Phyllobacteriaceae</taxon>
        <taxon>Nitratireductor</taxon>
    </lineage>
</organism>
<protein>
    <submittedName>
        <fullName evidence="3">DUF3380 domain-containing protein</fullName>
    </submittedName>
</protein>
<dbReference type="SUPFAM" id="SSF47090">
    <property type="entry name" value="PGBD-like"/>
    <property type="match status" value="1"/>
</dbReference>
<dbReference type="AlphaFoldDB" id="A0A5B8KU35"/>